<dbReference type="AlphaFoldDB" id="A0A381UKV0"/>
<keyword evidence="1" id="KW-0645">Protease</keyword>
<evidence type="ECO:0008006" key="5">
    <source>
        <dbReference type="Google" id="ProtNLM"/>
    </source>
</evidence>
<dbReference type="FunFam" id="3.60.20.30:FF:000001">
    <property type="entry name" value="Isoaspartyl peptidase/L-asparaginase"/>
    <property type="match status" value="1"/>
</dbReference>
<dbReference type="InterPro" id="IPR000246">
    <property type="entry name" value="Peptidase_T2"/>
</dbReference>
<dbReference type="CDD" id="cd04701">
    <property type="entry name" value="Asparaginase_2"/>
    <property type="match status" value="1"/>
</dbReference>
<dbReference type="PROSITE" id="PS51257">
    <property type="entry name" value="PROKAR_LIPOPROTEIN"/>
    <property type="match status" value="1"/>
</dbReference>
<reference evidence="4" key="1">
    <citation type="submission" date="2018-05" db="EMBL/GenBank/DDBJ databases">
        <authorList>
            <person name="Lanie J.A."/>
            <person name="Ng W.-L."/>
            <person name="Kazmierczak K.M."/>
            <person name="Andrzejewski T.M."/>
            <person name="Davidsen T.M."/>
            <person name="Wayne K.J."/>
            <person name="Tettelin H."/>
            <person name="Glass J.I."/>
            <person name="Rusch D."/>
            <person name="Podicherti R."/>
            <person name="Tsui H.-C.T."/>
            <person name="Winkler M.E."/>
        </authorList>
    </citation>
    <scope>NUCLEOTIDE SEQUENCE</scope>
</reference>
<evidence type="ECO:0000256" key="1">
    <source>
        <dbReference type="ARBA" id="ARBA00022670"/>
    </source>
</evidence>
<accession>A0A381UKV0</accession>
<protein>
    <recommendedName>
        <fullName evidence="5">Beta-aspartyl-peptidase</fullName>
    </recommendedName>
</protein>
<dbReference type="Gene3D" id="3.60.20.30">
    <property type="entry name" value="(Glycosyl)asparaginase"/>
    <property type="match status" value="1"/>
</dbReference>
<dbReference type="Pfam" id="PF01112">
    <property type="entry name" value="Asparaginase_2"/>
    <property type="match status" value="1"/>
</dbReference>
<proteinExistence type="predicted"/>
<keyword evidence="2" id="KW-0378">Hydrolase</keyword>
<gene>
    <name evidence="4" type="ORF">METZ01_LOCUS80247</name>
</gene>
<dbReference type="PANTHER" id="PTHR10188">
    <property type="entry name" value="L-ASPARAGINASE"/>
    <property type="match status" value="1"/>
</dbReference>
<evidence type="ECO:0000256" key="2">
    <source>
        <dbReference type="ARBA" id="ARBA00022801"/>
    </source>
</evidence>
<dbReference type="InterPro" id="IPR029055">
    <property type="entry name" value="Ntn_hydrolases_N"/>
</dbReference>
<evidence type="ECO:0000256" key="3">
    <source>
        <dbReference type="ARBA" id="ARBA00022813"/>
    </source>
</evidence>
<name>A0A381UKV0_9ZZZZ</name>
<organism evidence="4">
    <name type="scientific">marine metagenome</name>
    <dbReference type="NCBI Taxonomy" id="408172"/>
    <lineage>
        <taxon>unclassified sequences</taxon>
        <taxon>metagenomes</taxon>
        <taxon>ecological metagenomes</taxon>
    </lineage>
</organism>
<dbReference type="GO" id="GO:0016811">
    <property type="term" value="F:hydrolase activity, acting on carbon-nitrogen (but not peptide) bonds, in linear amides"/>
    <property type="evidence" value="ECO:0007669"/>
    <property type="project" value="UniProtKB-ARBA"/>
</dbReference>
<dbReference type="GO" id="GO:0008233">
    <property type="term" value="F:peptidase activity"/>
    <property type="evidence" value="ECO:0007669"/>
    <property type="project" value="UniProtKB-KW"/>
</dbReference>
<dbReference type="EMBL" id="UINC01006416">
    <property type="protein sequence ID" value="SVA27393.1"/>
    <property type="molecule type" value="Genomic_DNA"/>
</dbReference>
<dbReference type="PANTHER" id="PTHR10188:SF6">
    <property type="entry name" value="N(4)-(BETA-N-ACETYLGLUCOSAMINYL)-L-ASPARAGINASE"/>
    <property type="match status" value="1"/>
</dbReference>
<dbReference type="GO" id="GO:0006508">
    <property type="term" value="P:proteolysis"/>
    <property type="evidence" value="ECO:0007669"/>
    <property type="project" value="UniProtKB-KW"/>
</dbReference>
<keyword evidence="3" id="KW-0068">Autocatalytic cleavage</keyword>
<sequence>MVRNLILIFLSIVFLGCQESSNNKIAIVIHGGAGTIVKENITPELERSYFLKLEEAIRVGYDILKNGGSSKEAVEKTIHVMENSPLFNAGHGAVLTSDGTAELDASFMDGETLDAGAIAGVKNIKNPISAAIAVMEKSPYVLLSSNGAEQFASEVGLEIVPNSYFITERRKTQLKAIQNKNEVSFYDPYIKDSKYGTVGCVALDVNGNISAGTSTGGRSNKKWGRLGDVPIIGAGTYANNECCGISATGWGEFFIRNVVAYDIAALVIYKKLNIKEASKLALEKVKDLGGDGGVIVLDKNGDVSMDFNTAGMYRAYINNEGELTVKIYND</sequence>
<dbReference type="SUPFAM" id="SSF56235">
    <property type="entry name" value="N-terminal nucleophile aminohydrolases (Ntn hydrolases)"/>
    <property type="match status" value="1"/>
</dbReference>
<evidence type="ECO:0000313" key="4">
    <source>
        <dbReference type="EMBL" id="SVA27393.1"/>
    </source>
</evidence>